<dbReference type="RefSeq" id="WP_220660533.1">
    <property type="nucleotide sequence ID" value="NZ_CP069370.1"/>
</dbReference>
<keyword evidence="1" id="KW-1133">Transmembrane helix</keyword>
<feature type="transmembrane region" description="Helical" evidence="1">
    <location>
        <begin position="137"/>
        <end position="155"/>
    </location>
</feature>
<dbReference type="EMBL" id="CP069370">
    <property type="protein sequence ID" value="QYZ68309.1"/>
    <property type="molecule type" value="Genomic_DNA"/>
</dbReference>
<feature type="transmembrane region" description="Helical" evidence="1">
    <location>
        <begin position="108"/>
        <end position="125"/>
    </location>
</feature>
<dbReference type="Pfam" id="PF09997">
    <property type="entry name" value="DUF2238"/>
    <property type="match status" value="1"/>
</dbReference>
<dbReference type="KEGG" id="nsm:JO391_10945"/>
<evidence type="ECO:0000256" key="1">
    <source>
        <dbReference type="SAM" id="Phobius"/>
    </source>
</evidence>
<organism evidence="2 3">
    <name type="scientific">Neotabrizicola shimadae</name>
    <dbReference type="NCBI Taxonomy" id="2807096"/>
    <lineage>
        <taxon>Bacteria</taxon>
        <taxon>Pseudomonadati</taxon>
        <taxon>Pseudomonadota</taxon>
        <taxon>Alphaproteobacteria</taxon>
        <taxon>Rhodobacterales</taxon>
        <taxon>Paracoccaceae</taxon>
        <taxon>Neotabrizicola</taxon>
    </lineage>
</organism>
<accession>A0A8G1ECE8</accession>
<evidence type="ECO:0000313" key="2">
    <source>
        <dbReference type="EMBL" id="QYZ68309.1"/>
    </source>
</evidence>
<protein>
    <submittedName>
        <fullName evidence="2">DUF2238 domain-containing protein</fullName>
    </submittedName>
</protein>
<keyword evidence="1" id="KW-0472">Membrane</keyword>
<keyword evidence="3" id="KW-1185">Reference proteome</keyword>
<dbReference type="InterPro" id="IPR014509">
    <property type="entry name" value="YjdF-like"/>
</dbReference>
<keyword evidence="1" id="KW-0812">Transmembrane</keyword>
<proteinExistence type="predicted"/>
<evidence type="ECO:0000313" key="3">
    <source>
        <dbReference type="Proteomes" id="UP000826300"/>
    </source>
</evidence>
<gene>
    <name evidence="2" type="ORF">JO391_10945</name>
</gene>
<dbReference type="AlphaFoldDB" id="A0A8G1ECE8"/>
<feature type="transmembrane region" description="Helical" evidence="1">
    <location>
        <begin position="34"/>
        <end position="53"/>
    </location>
</feature>
<feature type="transmembrane region" description="Helical" evidence="1">
    <location>
        <begin position="7"/>
        <end position="28"/>
    </location>
</feature>
<name>A0A8G1ECE8_9RHOB</name>
<sequence>MSRLSKADLAVLAFTLAYSAIFAAVIWWRGNTEFLVYAATMAVLILIVGLTRFRAAYPTSMLWALSVWGLLHMAGGNLQVGGDALYNLTLWHLTGEGEWTILKYDQAVHAWGFGVTAWLLWHLLVTAHPGTRGSRIATVYPVIGAMGLGALNEMIEFTAVALTPHTNVGGYVNNALDLVFNALGAVIAILLIRMFSRPVSAG</sequence>
<reference evidence="2" key="1">
    <citation type="submission" date="2021-02" db="EMBL/GenBank/DDBJ databases">
        <title>Rhodobacter shimadae sp. nov., an aerobic anoxygenic phototrophic bacterium isolated from a hot spring.</title>
        <authorList>
            <person name="Muramatsu S."/>
            <person name="Haruta S."/>
            <person name="Hirose S."/>
            <person name="Hanada S."/>
        </authorList>
    </citation>
    <scope>NUCLEOTIDE SEQUENCE</scope>
    <source>
        <strain evidence="2">N10</strain>
    </source>
</reference>
<feature type="transmembrane region" description="Helical" evidence="1">
    <location>
        <begin position="175"/>
        <end position="195"/>
    </location>
</feature>
<dbReference type="Proteomes" id="UP000826300">
    <property type="component" value="Chromosome"/>
</dbReference>